<accession>A0ABU6NXF0</accession>
<gene>
    <name evidence="1" type="ORF">P9271_08340</name>
</gene>
<reference evidence="1 2" key="1">
    <citation type="submission" date="2023-03" db="EMBL/GenBank/DDBJ databases">
        <title>Bacillus Genome Sequencing.</title>
        <authorList>
            <person name="Dunlap C."/>
        </authorList>
    </citation>
    <scope>NUCLEOTIDE SEQUENCE [LARGE SCALE GENOMIC DNA]</scope>
    <source>
        <strain evidence="1 2">NRS-1717</strain>
    </source>
</reference>
<protein>
    <submittedName>
        <fullName evidence="1">Uncharacterized protein</fullName>
    </submittedName>
</protein>
<dbReference type="Proteomes" id="UP001342826">
    <property type="component" value="Unassembled WGS sequence"/>
</dbReference>
<dbReference type="RefSeq" id="WP_169800447.1">
    <property type="nucleotide sequence ID" value="NZ_JARTFS010000006.1"/>
</dbReference>
<dbReference type="GeneID" id="301143532"/>
<name>A0ABU6NXF0_9BACI</name>
<evidence type="ECO:0000313" key="2">
    <source>
        <dbReference type="Proteomes" id="UP001342826"/>
    </source>
</evidence>
<sequence>MDTQNECPLEGARCTTEGGYLLYVLNVQLNWTKDDFEKQKSKKER</sequence>
<dbReference type="EMBL" id="JARTFS010000006">
    <property type="protein sequence ID" value="MED4401323.1"/>
    <property type="molecule type" value="Genomic_DNA"/>
</dbReference>
<evidence type="ECO:0000313" key="1">
    <source>
        <dbReference type="EMBL" id="MED4401323.1"/>
    </source>
</evidence>
<comment type="caution">
    <text evidence="1">The sequence shown here is derived from an EMBL/GenBank/DDBJ whole genome shotgun (WGS) entry which is preliminary data.</text>
</comment>
<organism evidence="1 2">
    <name type="scientific">Metabacillus fastidiosus</name>
    <dbReference type="NCBI Taxonomy" id="1458"/>
    <lineage>
        <taxon>Bacteria</taxon>
        <taxon>Bacillati</taxon>
        <taxon>Bacillota</taxon>
        <taxon>Bacilli</taxon>
        <taxon>Bacillales</taxon>
        <taxon>Bacillaceae</taxon>
        <taxon>Metabacillus</taxon>
    </lineage>
</organism>
<proteinExistence type="predicted"/>
<keyword evidence="2" id="KW-1185">Reference proteome</keyword>